<accession>A0AAU7KIA2</accession>
<dbReference type="AlphaFoldDB" id="A0AAU7KIA2"/>
<dbReference type="RefSeq" id="WP_348827439.1">
    <property type="nucleotide sequence ID" value="NZ_CP098827.1"/>
</dbReference>
<protein>
    <recommendedName>
        <fullName evidence="4">DUF3311 domain-containing protein</fullName>
    </recommendedName>
</protein>
<name>A0AAU7KIA2_9GAMM</name>
<sequence>MSSSLVVPASLRGWLVLVAAVAVFAAGIWPVIALVNQARLVLGLPALVAWSYLILVGCTLTMLLGNRLLHRGQDEAGEQAGNGEKGARVGKMGEGEVDDE</sequence>
<dbReference type="EMBL" id="CP098827">
    <property type="protein sequence ID" value="XBO71391.1"/>
    <property type="molecule type" value="Genomic_DNA"/>
</dbReference>
<feature type="region of interest" description="Disordered" evidence="1">
    <location>
        <begin position="75"/>
        <end position="100"/>
    </location>
</feature>
<keyword evidence="2" id="KW-1133">Transmembrane helix</keyword>
<feature type="compositionally biased region" description="Basic and acidic residues" evidence="1">
    <location>
        <begin position="85"/>
        <end position="94"/>
    </location>
</feature>
<evidence type="ECO:0000256" key="2">
    <source>
        <dbReference type="SAM" id="Phobius"/>
    </source>
</evidence>
<gene>
    <name evidence="3" type="ORF">NFG58_01330</name>
</gene>
<feature type="transmembrane region" description="Helical" evidence="2">
    <location>
        <begin position="12"/>
        <end position="35"/>
    </location>
</feature>
<keyword evidence="2" id="KW-0472">Membrane</keyword>
<organism evidence="3">
    <name type="scientific">Halomonas sp. RT37</name>
    <dbReference type="NCBI Taxonomy" id="2950872"/>
    <lineage>
        <taxon>Bacteria</taxon>
        <taxon>Pseudomonadati</taxon>
        <taxon>Pseudomonadota</taxon>
        <taxon>Gammaproteobacteria</taxon>
        <taxon>Oceanospirillales</taxon>
        <taxon>Halomonadaceae</taxon>
        <taxon>Halomonas</taxon>
    </lineage>
</organism>
<keyword evidence="2" id="KW-0812">Transmembrane</keyword>
<feature type="transmembrane region" description="Helical" evidence="2">
    <location>
        <begin position="41"/>
        <end position="64"/>
    </location>
</feature>
<evidence type="ECO:0000313" key="3">
    <source>
        <dbReference type="EMBL" id="XBO71391.1"/>
    </source>
</evidence>
<evidence type="ECO:0000256" key="1">
    <source>
        <dbReference type="SAM" id="MobiDB-lite"/>
    </source>
</evidence>
<evidence type="ECO:0008006" key="4">
    <source>
        <dbReference type="Google" id="ProtNLM"/>
    </source>
</evidence>
<proteinExistence type="predicted"/>
<reference evidence="3" key="1">
    <citation type="submission" date="2022-06" db="EMBL/GenBank/DDBJ databases">
        <title>A novel DMS-producing enzyme.</title>
        <authorList>
            <person name="Zhang Y."/>
        </authorList>
    </citation>
    <scope>NUCLEOTIDE SEQUENCE</scope>
    <source>
        <strain evidence="3">RT37</strain>
    </source>
</reference>